<dbReference type="Proteomes" id="UP000017944">
    <property type="component" value="Unassembled WGS sequence"/>
</dbReference>
<keyword evidence="1" id="KW-1133">Transmembrane helix</keyword>
<protein>
    <submittedName>
        <fullName evidence="2">Uncharacterized protein</fullName>
    </submittedName>
</protein>
<gene>
    <name evidence="2" type="ORF">WRSd3_01951</name>
</gene>
<dbReference type="EMBL" id="AXUT01000145">
    <property type="protein sequence ID" value="ESU79724.1"/>
    <property type="molecule type" value="Genomic_DNA"/>
</dbReference>
<keyword evidence="1" id="KW-0812">Transmembrane</keyword>
<organism evidence="2 3">
    <name type="scientific">Shigella dysenteriae WRSd3</name>
    <dbReference type="NCBI Taxonomy" id="1401327"/>
    <lineage>
        <taxon>Bacteria</taxon>
        <taxon>Pseudomonadati</taxon>
        <taxon>Pseudomonadota</taxon>
        <taxon>Gammaproteobacteria</taxon>
        <taxon>Enterobacterales</taxon>
        <taxon>Enterobacteriaceae</taxon>
        <taxon>Shigella</taxon>
    </lineage>
</organism>
<evidence type="ECO:0000313" key="3">
    <source>
        <dbReference type="Proteomes" id="UP000017944"/>
    </source>
</evidence>
<comment type="caution">
    <text evidence="2">The sequence shown here is derived from an EMBL/GenBank/DDBJ whole genome shotgun (WGS) entry which is preliminary data.</text>
</comment>
<dbReference type="PATRIC" id="fig|1401327.3.peg.1810"/>
<dbReference type="AlphaFoldDB" id="A0A090NI47"/>
<sequence length="42" mass="4904">MWLSFAQYLMLFVNISCYFARFLSGMDLIIAAQMHVFRAIIA</sequence>
<keyword evidence="1" id="KW-0472">Membrane</keyword>
<evidence type="ECO:0000256" key="1">
    <source>
        <dbReference type="SAM" id="Phobius"/>
    </source>
</evidence>
<evidence type="ECO:0000313" key="2">
    <source>
        <dbReference type="EMBL" id="ESU79724.1"/>
    </source>
</evidence>
<proteinExistence type="predicted"/>
<feature type="transmembrane region" description="Helical" evidence="1">
    <location>
        <begin position="6"/>
        <end position="24"/>
    </location>
</feature>
<accession>A0A090NI47</accession>
<name>A0A090NI47_SHIDY</name>
<reference evidence="2 3" key="1">
    <citation type="submission" date="2013-10" db="EMBL/GenBank/DDBJ databases">
        <title>Draft genomes and the virulence plasmids of Sd1617 vaccine constructs: WRSd3 and WRSd5.</title>
        <authorList>
            <person name="Aksomboon Vongsawan A."/>
            <person name="Venkatesan M.M."/>
            <person name="Vaisvil B."/>
            <person name="Emel G."/>
            <person name="Kepatral V."/>
            <person name="Sethabutr O."/>
            <person name="Serichantalergs O."/>
            <person name="Mason C."/>
        </authorList>
    </citation>
    <scope>NUCLEOTIDE SEQUENCE [LARGE SCALE GENOMIC DNA]</scope>
    <source>
        <strain evidence="2 3">WRSd3</strain>
    </source>
</reference>